<protein>
    <submittedName>
        <fullName evidence="1">Uncharacterized protein</fullName>
    </submittedName>
</protein>
<organism evidence="1 2">
    <name type="scientific">Candidatus Yanofskybacteria bacterium RIFCSPLOWO2_01_FULL_49_25</name>
    <dbReference type="NCBI Taxonomy" id="1802701"/>
    <lineage>
        <taxon>Bacteria</taxon>
        <taxon>Candidatus Yanofskyibacteriota</taxon>
    </lineage>
</organism>
<proteinExistence type="predicted"/>
<dbReference type="EMBL" id="MGKP01000012">
    <property type="protein sequence ID" value="OGN28753.1"/>
    <property type="molecule type" value="Genomic_DNA"/>
</dbReference>
<dbReference type="Proteomes" id="UP000179047">
    <property type="component" value="Unassembled WGS sequence"/>
</dbReference>
<dbReference type="Gene3D" id="2.20.110.10">
    <property type="entry name" value="Histone H3 K4-specific methyltransferase SET7/9 N-terminal domain"/>
    <property type="match status" value="1"/>
</dbReference>
<dbReference type="AlphaFoldDB" id="A0A1F8GTN7"/>
<gene>
    <name evidence="1" type="ORF">A3A33_03150</name>
</gene>
<accession>A0A1F8GTN7</accession>
<name>A0A1F8GTN7_9BACT</name>
<evidence type="ECO:0000313" key="2">
    <source>
        <dbReference type="Proteomes" id="UP000179047"/>
    </source>
</evidence>
<sequence length="72" mass="8433">MNKCIYHKDGSLWAKGKIVTGKCEGYWEWFRTDGTKMRSGYFKNGEQTGKWTTYDKKGTVVKITIIKKRVYS</sequence>
<dbReference type="SUPFAM" id="SSF82185">
    <property type="entry name" value="Histone H3 K4-specific methyltransferase SET7/9 N-terminal domain"/>
    <property type="match status" value="1"/>
</dbReference>
<reference evidence="1 2" key="1">
    <citation type="journal article" date="2016" name="Nat. Commun.">
        <title>Thousands of microbial genomes shed light on interconnected biogeochemical processes in an aquifer system.</title>
        <authorList>
            <person name="Anantharaman K."/>
            <person name="Brown C.T."/>
            <person name="Hug L.A."/>
            <person name="Sharon I."/>
            <person name="Castelle C.J."/>
            <person name="Probst A.J."/>
            <person name="Thomas B.C."/>
            <person name="Singh A."/>
            <person name="Wilkins M.J."/>
            <person name="Karaoz U."/>
            <person name="Brodie E.L."/>
            <person name="Williams K.H."/>
            <person name="Hubbard S.S."/>
            <person name="Banfield J.F."/>
        </authorList>
    </citation>
    <scope>NUCLEOTIDE SEQUENCE [LARGE SCALE GENOMIC DNA]</scope>
</reference>
<evidence type="ECO:0000313" key="1">
    <source>
        <dbReference type="EMBL" id="OGN28753.1"/>
    </source>
</evidence>
<comment type="caution">
    <text evidence="1">The sequence shown here is derived from an EMBL/GenBank/DDBJ whole genome shotgun (WGS) entry which is preliminary data.</text>
</comment>
<dbReference type="STRING" id="1802701.A3A33_03150"/>